<accession>A0A835EWU6</accession>
<dbReference type="AlphaFoldDB" id="A0A835EWU6"/>
<dbReference type="EMBL" id="JACEFO010001700">
    <property type="protein sequence ID" value="KAF8719526.1"/>
    <property type="molecule type" value="Genomic_DNA"/>
</dbReference>
<organism evidence="1 2">
    <name type="scientific">Digitaria exilis</name>
    <dbReference type="NCBI Taxonomy" id="1010633"/>
    <lineage>
        <taxon>Eukaryota</taxon>
        <taxon>Viridiplantae</taxon>
        <taxon>Streptophyta</taxon>
        <taxon>Embryophyta</taxon>
        <taxon>Tracheophyta</taxon>
        <taxon>Spermatophyta</taxon>
        <taxon>Magnoliopsida</taxon>
        <taxon>Liliopsida</taxon>
        <taxon>Poales</taxon>
        <taxon>Poaceae</taxon>
        <taxon>PACMAD clade</taxon>
        <taxon>Panicoideae</taxon>
        <taxon>Panicodae</taxon>
        <taxon>Paniceae</taxon>
        <taxon>Anthephorinae</taxon>
        <taxon>Digitaria</taxon>
    </lineage>
</organism>
<protein>
    <submittedName>
        <fullName evidence="1">Uncharacterized protein</fullName>
    </submittedName>
</protein>
<evidence type="ECO:0000313" key="1">
    <source>
        <dbReference type="EMBL" id="KAF8719526.1"/>
    </source>
</evidence>
<keyword evidence="2" id="KW-1185">Reference proteome</keyword>
<dbReference type="Proteomes" id="UP000636709">
    <property type="component" value="Unassembled WGS sequence"/>
</dbReference>
<reference evidence="1" key="1">
    <citation type="submission" date="2020-07" db="EMBL/GenBank/DDBJ databases">
        <title>Genome sequence and genetic diversity analysis of an under-domesticated orphan crop, white fonio (Digitaria exilis).</title>
        <authorList>
            <person name="Bennetzen J.L."/>
            <person name="Chen S."/>
            <person name="Ma X."/>
            <person name="Wang X."/>
            <person name="Yssel A.E.J."/>
            <person name="Chaluvadi S.R."/>
            <person name="Johnson M."/>
            <person name="Gangashetty P."/>
            <person name="Hamidou F."/>
            <person name="Sanogo M.D."/>
            <person name="Zwaenepoel A."/>
            <person name="Wallace J."/>
            <person name="Van De Peer Y."/>
            <person name="Van Deynze A."/>
        </authorList>
    </citation>
    <scope>NUCLEOTIDE SEQUENCE</scope>
    <source>
        <tissue evidence="1">Leaves</tissue>
    </source>
</reference>
<name>A0A835EWU6_9POAL</name>
<sequence>MEFYYQYFSSGGYSEKEKRPPLKRGQLKRQIVRTICNLVVPSGGGGDGPARIRAHVEQQKKKYTIRLFDLMGITERLVHVTYVCSVNFCLTQGEFRLGEKTL</sequence>
<proteinExistence type="predicted"/>
<evidence type="ECO:0000313" key="2">
    <source>
        <dbReference type="Proteomes" id="UP000636709"/>
    </source>
</evidence>
<comment type="caution">
    <text evidence="1">The sequence shown here is derived from an EMBL/GenBank/DDBJ whole genome shotgun (WGS) entry which is preliminary data.</text>
</comment>
<gene>
    <name evidence="1" type="ORF">HU200_024254</name>
</gene>